<sequence length="101" mass="11639">MKISYCHHCRKEFTDKSIEGDENFCSVDCELKSKKAIYTTMSVKHTVRNRLIVLQNVILGKVNRKIPYTDLINHILDIVYNDVGADGSVSDRIINDFNYTL</sequence>
<dbReference type="EMBL" id="LAZR01000107">
    <property type="protein sequence ID" value="KKN90939.1"/>
    <property type="molecule type" value="Genomic_DNA"/>
</dbReference>
<evidence type="ECO:0000313" key="1">
    <source>
        <dbReference type="EMBL" id="KKN90939.1"/>
    </source>
</evidence>
<gene>
    <name evidence="1" type="ORF">LCGC14_0225230</name>
</gene>
<accession>A0A0F9UH08</accession>
<proteinExistence type="predicted"/>
<dbReference type="AlphaFoldDB" id="A0A0F9UH08"/>
<evidence type="ECO:0008006" key="2">
    <source>
        <dbReference type="Google" id="ProtNLM"/>
    </source>
</evidence>
<reference evidence="1" key="1">
    <citation type="journal article" date="2015" name="Nature">
        <title>Complex archaea that bridge the gap between prokaryotes and eukaryotes.</title>
        <authorList>
            <person name="Spang A."/>
            <person name="Saw J.H."/>
            <person name="Jorgensen S.L."/>
            <person name="Zaremba-Niedzwiedzka K."/>
            <person name="Martijn J."/>
            <person name="Lind A.E."/>
            <person name="van Eijk R."/>
            <person name="Schleper C."/>
            <person name="Guy L."/>
            <person name="Ettema T.J."/>
        </authorList>
    </citation>
    <scope>NUCLEOTIDE SEQUENCE</scope>
</reference>
<protein>
    <recommendedName>
        <fullName evidence="2">DUF2116 family Zn-ribbon domain-containing protein</fullName>
    </recommendedName>
</protein>
<comment type="caution">
    <text evidence="1">The sequence shown here is derived from an EMBL/GenBank/DDBJ whole genome shotgun (WGS) entry which is preliminary data.</text>
</comment>
<organism evidence="1">
    <name type="scientific">marine sediment metagenome</name>
    <dbReference type="NCBI Taxonomy" id="412755"/>
    <lineage>
        <taxon>unclassified sequences</taxon>
        <taxon>metagenomes</taxon>
        <taxon>ecological metagenomes</taxon>
    </lineage>
</organism>
<name>A0A0F9UH08_9ZZZZ</name>